<dbReference type="GO" id="GO:0002181">
    <property type="term" value="P:cytoplasmic translation"/>
    <property type="evidence" value="ECO:0007669"/>
    <property type="project" value="TreeGrafter"/>
</dbReference>
<evidence type="ECO:0008006" key="3">
    <source>
        <dbReference type="Google" id="ProtNLM"/>
    </source>
</evidence>
<gene>
    <name evidence="1" type="ORF">BN2614_LOCUS1</name>
</gene>
<reference evidence="1 2" key="1">
    <citation type="submission" date="2018-10" db="EMBL/GenBank/DDBJ databases">
        <authorList>
            <person name="Ekblom R."/>
            <person name="Jareborg N."/>
        </authorList>
    </citation>
    <scope>NUCLEOTIDE SEQUENCE [LARGE SCALE GENOMIC DNA]</scope>
    <source>
        <tissue evidence="1">Muscle</tissue>
    </source>
</reference>
<dbReference type="PANTHER" id="PTHR11593:SF11">
    <property type="entry name" value="LARGE RIBOSOMAL SUBUNIT PROTEIN UL22"/>
    <property type="match status" value="1"/>
</dbReference>
<dbReference type="InterPro" id="IPR036394">
    <property type="entry name" value="Ribosomal_uL22_sf"/>
</dbReference>
<sequence>MLQNAETNVELKGLDIDSLVIEHIQVNKSPPKCSIELTGLIVGLPVCELSLPHIEMILTEKEQTVPKPEDEVA</sequence>
<comment type="caution">
    <text evidence="1">The sequence shown here is derived from an EMBL/GenBank/DDBJ whole genome shotgun (WGS) entry which is preliminary data.</text>
</comment>
<dbReference type="AlphaFoldDB" id="A0A9X9LFY5"/>
<dbReference type="GO" id="GO:0003735">
    <property type="term" value="F:structural constituent of ribosome"/>
    <property type="evidence" value="ECO:0007669"/>
    <property type="project" value="InterPro"/>
</dbReference>
<organism evidence="1 2">
    <name type="scientific">Gulo gulo</name>
    <name type="common">Wolverine</name>
    <name type="synonym">Gluton</name>
    <dbReference type="NCBI Taxonomy" id="48420"/>
    <lineage>
        <taxon>Eukaryota</taxon>
        <taxon>Metazoa</taxon>
        <taxon>Chordata</taxon>
        <taxon>Craniata</taxon>
        <taxon>Vertebrata</taxon>
        <taxon>Euteleostomi</taxon>
        <taxon>Mammalia</taxon>
        <taxon>Eutheria</taxon>
        <taxon>Laurasiatheria</taxon>
        <taxon>Carnivora</taxon>
        <taxon>Caniformia</taxon>
        <taxon>Musteloidea</taxon>
        <taxon>Mustelidae</taxon>
        <taxon>Guloninae</taxon>
        <taxon>Gulo</taxon>
    </lineage>
</organism>
<proteinExistence type="predicted"/>
<dbReference type="InterPro" id="IPR005721">
    <property type="entry name" value="Ribosomal_uL22_euk/arc"/>
</dbReference>
<evidence type="ECO:0000313" key="1">
    <source>
        <dbReference type="EMBL" id="VCW67246.1"/>
    </source>
</evidence>
<dbReference type="Proteomes" id="UP000269945">
    <property type="component" value="Unassembled WGS sequence"/>
</dbReference>
<name>A0A9X9LFY5_GULGU</name>
<protein>
    <recommendedName>
        <fullName evidence="3">60S ribosomal protein L17</fullName>
    </recommendedName>
</protein>
<dbReference type="PANTHER" id="PTHR11593">
    <property type="entry name" value="60S RIBOSOMAL PROTEIN L17"/>
    <property type="match status" value="1"/>
</dbReference>
<dbReference type="EMBL" id="CYRY02002539">
    <property type="protein sequence ID" value="VCW67246.1"/>
    <property type="molecule type" value="Genomic_DNA"/>
</dbReference>
<dbReference type="SUPFAM" id="SSF54843">
    <property type="entry name" value="Ribosomal protein L22"/>
    <property type="match status" value="1"/>
</dbReference>
<dbReference type="Gene3D" id="3.90.470.10">
    <property type="entry name" value="Ribosomal protein L22/L17"/>
    <property type="match status" value="1"/>
</dbReference>
<keyword evidence="2" id="KW-1185">Reference proteome</keyword>
<dbReference type="GO" id="GO:0022625">
    <property type="term" value="C:cytosolic large ribosomal subunit"/>
    <property type="evidence" value="ECO:0007669"/>
    <property type="project" value="TreeGrafter"/>
</dbReference>
<accession>A0A9X9LFY5</accession>
<evidence type="ECO:0000313" key="2">
    <source>
        <dbReference type="Proteomes" id="UP000269945"/>
    </source>
</evidence>